<evidence type="ECO:0000259" key="2">
    <source>
        <dbReference type="PROSITE" id="PS51898"/>
    </source>
</evidence>
<evidence type="ECO:0000313" key="3">
    <source>
        <dbReference type="EMBL" id="MBB5075211.1"/>
    </source>
</evidence>
<keyword evidence="1" id="KW-0233">DNA recombination</keyword>
<dbReference type="EMBL" id="JACHIN010000001">
    <property type="protein sequence ID" value="MBB5075211.1"/>
    <property type="molecule type" value="Genomic_DNA"/>
</dbReference>
<evidence type="ECO:0000313" key="4">
    <source>
        <dbReference type="Proteomes" id="UP000568380"/>
    </source>
</evidence>
<name>A0A7W7ZWS5_9ACTN</name>
<dbReference type="Proteomes" id="UP000568380">
    <property type="component" value="Unassembled WGS sequence"/>
</dbReference>
<dbReference type="Gene3D" id="1.10.443.10">
    <property type="entry name" value="Intergrase catalytic core"/>
    <property type="match status" value="1"/>
</dbReference>
<dbReference type="AlphaFoldDB" id="A0A7W7ZWS5"/>
<protein>
    <submittedName>
        <fullName evidence="3">Integrase</fullName>
    </submittedName>
</protein>
<sequence length="135" mass="15112">MGGQLLHRETTKTDRSADSRSLLGMCIAALRSRQKIQEEASDAAGDKWTDSGLVFTTKWGTPIEPRNLSRAFDAHCNSAGVPRIRVHDTRHTCASLLAALDVHPRVAMHILRHADLRDHERLHPDPRRPARPLTD</sequence>
<dbReference type="GO" id="GO:0006310">
    <property type="term" value="P:DNA recombination"/>
    <property type="evidence" value="ECO:0007669"/>
    <property type="project" value="UniProtKB-KW"/>
</dbReference>
<gene>
    <name evidence="3" type="ORF">HNR40_000657</name>
</gene>
<reference evidence="3 4" key="1">
    <citation type="submission" date="2020-08" db="EMBL/GenBank/DDBJ databases">
        <title>Genomic Encyclopedia of Type Strains, Phase IV (KMG-IV): sequencing the most valuable type-strain genomes for metagenomic binning, comparative biology and taxonomic classification.</title>
        <authorList>
            <person name="Goeker M."/>
        </authorList>
    </citation>
    <scope>NUCLEOTIDE SEQUENCE [LARGE SCALE GENOMIC DNA]</scope>
    <source>
        <strain evidence="3 4">DSM 45385</strain>
    </source>
</reference>
<evidence type="ECO:0000256" key="1">
    <source>
        <dbReference type="ARBA" id="ARBA00023172"/>
    </source>
</evidence>
<accession>A0A7W7ZWS5</accession>
<dbReference type="InterPro" id="IPR011010">
    <property type="entry name" value="DNA_brk_join_enz"/>
</dbReference>
<organism evidence="3 4">
    <name type="scientific">Nonomuraea endophytica</name>
    <dbReference type="NCBI Taxonomy" id="714136"/>
    <lineage>
        <taxon>Bacteria</taxon>
        <taxon>Bacillati</taxon>
        <taxon>Actinomycetota</taxon>
        <taxon>Actinomycetes</taxon>
        <taxon>Streptosporangiales</taxon>
        <taxon>Streptosporangiaceae</taxon>
        <taxon>Nonomuraea</taxon>
    </lineage>
</organism>
<dbReference type="InterPro" id="IPR002104">
    <property type="entry name" value="Integrase_catalytic"/>
</dbReference>
<dbReference type="GO" id="GO:0015074">
    <property type="term" value="P:DNA integration"/>
    <property type="evidence" value="ECO:0007669"/>
    <property type="project" value="InterPro"/>
</dbReference>
<comment type="caution">
    <text evidence="3">The sequence shown here is derived from an EMBL/GenBank/DDBJ whole genome shotgun (WGS) entry which is preliminary data.</text>
</comment>
<dbReference type="InterPro" id="IPR013762">
    <property type="entry name" value="Integrase-like_cat_sf"/>
</dbReference>
<dbReference type="PROSITE" id="PS51898">
    <property type="entry name" value="TYR_RECOMBINASE"/>
    <property type="match status" value="1"/>
</dbReference>
<dbReference type="GO" id="GO:0003677">
    <property type="term" value="F:DNA binding"/>
    <property type="evidence" value="ECO:0007669"/>
    <property type="project" value="InterPro"/>
</dbReference>
<dbReference type="Pfam" id="PF00589">
    <property type="entry name" value="Phage_integrase"/>
    <property type="match status" value="1"/>
</dbReference>
<keyword evidence="4" id="KW-1185">Reference proteome</keyword>
<proteinExistence type="predicted"/>
<feature type="domain" description="Tyr recombinase" evidence="2">
    <location>
        <begin position="1"/>
        <end position="135"/>
    </location>
</feature>
<dbReference type="SUPFAM" id="SSF56349">
    <property type="entry name" value="DNA breaking-rejoining enzymes"/>
    <property type="match status" value="1"/>
</dbReference>